<sequence length="68" mass="7845">MRRACRAAGVLPAPLRYRNHAGEWKTDPRQTGSEVSEWLYNFGPDRLMLQLRFLDGQLQDVKTLGYGH</sequence>
<dbReference type="AlphaFoldDB" id="A0AAU7FD43"/>
<reference evidence="1" key="1">
    <citation type="submission" date="2024-05" db="EMBL/GenBank/DDBJ databases">
        <authorList>
            <person name="Yang L."/>
            <person name="Pan L."/>
        </authorList>
    </citation>
    <scope>NUCLEOTIDE SEQUENCE</scope>
    <source>
        <strain evidence="1">FCG-7</strain>
    </source>
</reference>
<dbReference type="RefSeq" id="WP_348946394.1">
    <property type="nucleotide sequence ID" value="NZ_CP157355.1"/>
</dbReference>
<dbReference type="InterPro" id="IPR021268">
    <property type="entry name" value="DUF2845"/>
</dbReference>
<organism evidence="1">
    <name type="scientific">Chitinibacter mangrovi</name>
    <dbReference type="NCBI Taxonomy" id="3153927"/>
    <lineage>
        <taxon>Bacteria</taxon>
        <taxon>Pseudomonadati</taxon>
        <taxon>Pseudomonadota</taxon>
        <taxon>Betaproteobacteria</taxon>
        <taxon>Neisseriales</taxon>
        <taxon>Chitinibacteraceae</taxon>
        <taxon>Chitinibacter</taxon>
    </lineage>
</organism>
<name>A0AAU7FD43_9NEIS</name>
<accession>A0AAU7FD43</accession>
<proteinExistence type="predicted"/>
<dbReference type="EMBL" id="CP157355">
    <property type="protein sequence ID" value="XBM02121.1"/>
    <property type="molecule type" value="Genomic_DNA"/>
</dbReference>
<dbReference type="Pfam" id="PF11006">
    <property type="entry name" value="DUF2845"/>
    <property type="match status" value="1"/>
</dbReference>
<protein>
    <submittedName>
        <fullName evidence="1">DUF2845 domain-containing protein</fullName>
    </submittedName>
</protein>
<evidence type="ECO:0000313" key="1">
    <source>
        <dbReference type="EMBL" id="XBM02121.1"/>
    </source>
</evidence>
<gene>
    <name evidence="1" type="ORF">ABHF33_07610</name>
</gene>
<dbReference type="KEGG" id="cmav:ABHF33_07610"/>